<dbReference type="PROSITE" id="PS51766">
    <property type="entry name" value="DOCKERIN"/>
    <property type="match status" value="1"/>
</dbReference>
<dbReference type="SUPFAM" id="SSF63446">
    <property type="entry name" value="Type I dockerin domain"/>
    <property type="match status" value="1"/>
</dbReference>
<feature type="domain" description="Dockerin" evidence="2">
    <location>
        <begin position="631"/>
        <end position="696"/>
    </location>
</feature>
<dbReference type="SUPFAM" id="SSF49452">
    <property type="entry name" value="Starch-binding domain-like"/>
    <property type="match status" value="1"/>
</dbReference>
<dbReference type="PROSITE" id="PS00018">
    <property type="entry name" value="EF_HAND_1"/>
    <property type="match status" value="1"/>
</dbReference>
<reference evidence="3" key="1">
    <citation type="journal article" date="2022" name="Front. Microbiol.">
        <title>Genome-based taxonomic rearrangement of Oceanobacter-related bacteria including the description of Thalassolituus hydrocarbonoclasticus sp. nov. and Thalassolituus pacificus sp. nov. and emended description of the genus Thalassolituus.</title>
        <authorList>
            <person name="Dong C."/>
            <person name="Wei L."/>
            <person name="Wang J."/>
            <person name="Lai Q."/>
            <person name="Huang Z."/>
            <person name="Shao Z."/>
        </authorList>
    </citation>
    <scope>NUCLEOTIDE SEQUENCE</scope>
    <source>
        <strain evidence="3">59MF3M-4</strain>
    </source>
</reference>
<dbReference type="InterPro" id="IPR013784">
    <property type="entry name" value="Carb-bd-like_fold"/>
</dbReference>
<dbReference type="RefSeq" id="WP_260977104.1">
    <property type="nucleotide sequence ID" value="NZ_JAOANI010000028.1"/>
</dbReference>
<dbReference type="SUPFAM" id="SSF82171">
    <property type="entry name" value="DPP6 N-terminal domain-like"/>
    <property type="match status" value="1"/>
</dbReference>
<keyword evidence="1" id="KW-0732">Signal</keyword>
<name>A0A9X2WGX0_9GAMM</name>
<dbReference type="InterPro" id="IPR016134">
    <property type="entry name" value="Dockerin_dom"/>
</dbReference>
<dbReference type="Gene3D" id="2.60.40.1120">
    <property type="entry name" value="Carboxypeptidase-like, regulatory domain"/>
    <property type="match status" value="1"/>
</dbReference>
<dbReference type="EMBL" id="JAOANI010000028">
    <property type="protein sequence ID" value="MCT7360261.1"/>
    <property type="molecule type" value="Genomic_DNA"/>
</dbReference>
<dbReference type="AlphaFoldDB" id="A0A9X2WGX0"/>
<reference evidence="3" key="2">
    <citation type="submission" date="2022-08" db="EMBL/GenBank/DDBJ databases">
        <authorList>
            <person name="Dong C."/>
        </authorList>
    </citation>
    <scope>NUCLEOTIDE SEQUENCE</scope>
    <source>
        <strain evidence="3">59MF3M-4</strain>
    </source>
</reference>
<accession>A0A9X2WGX0</accession>
<gene>
    <name evidence="3" type="ORF">NYR02_14665</name>
</gene>
<dbReference type="GO" id="GO:0004553">
    <property type="term" value="F:hydrolase activity, hydrolyzing O-glycosyl compounds"/>
    <property type="evidence" value="ECO:0007669"/>
    <property type="project" value="InterPro"/>
</dbReference>
<organism evidence="3 4">
    <name type="scientific">Thalassolituus pacificus</name>
    <dbReference type="NCBI Taxonomy" id="2975440"/>
    <lineage>
        <taxon>Bacteria</taxon>
        <taxon>Pseudomonadati</taxon>
        <taxon>Pseudomonadota</taxon>
        <taxon>Gammaproteobacteria</taxon>
        <taxon>Oceanospirillales</taxon>
        <taxon>Oceanospirillaceae</taxon>
        <taxon>Thalassolituus</taxon>
    </lineage>
</organism>
<dbReference type="InterPro" id="IPR036439">
    <property type="entry name" value="Dockerin_dom_sf"/>
</dbReference>
<protein>
    <submittedName>
        <fullName evidence="3">Dockerin type I domain-containing protein</fullName>
    </submittedName>
</protein>
<dbReference type="CDD" id="cd14254">
    <property type="entry name" value="Dockerin_II"/>
    <property type="match status" value="1"/>
</dbReference>
<dbReference type="InterPro" id="IPR018247">
    <property type="entry name" value="EF_Hand_1_Ca_BS"/>
</dbReference>
<feature type="chain" id="PRO_5040977811" evidence="1">
    <location>
        <begin position="26"/>
        <end position="696"/>
    </location>
</feature>
<dbReference type="GO" id="GO:0030246">
    <property type="term" value="F:carbohydrate binding"/>
    <property type="evidence" value="ECO:0007669"/>
    <property type="project" value="InterPro"/>
</dbReference>
<dbReference type="InterPro" id="IPR002105">
    <property type="entry name" value="Dockerin_1_rpt"/>
</dbReference>
<evidence type="ECO:0000256" key="1">
    <source>
        <dbReference type="SAM" id="SignalP"/>
    </source>
</evidence>
<proteinExistence type="predicted"/>
<sequence>MKNYKKFLTTALLGLALLLTGQAKAELVDSLLPVPVEEGWNQSLWKLKLMHSSPNGRYFSYIEYAGESIDAGALEYSQERALIYRYVVFDRDTGSSLHTAEISATKRLSDLAVEQLFLFPTDEGGLYFSSLNGDENDGIYYLNSNGVSERVFENQKMLFSLSSNGRYFLLSTANIFEENPENLNDYSFLDKQEGISYSLDFLEGYSFGVSGSYYITDNGKFIVESRNPSSFQLVDSVTRSLVDAELLIGNHIGGDFSFGNGVLFTPDGQGLVARVSQNNEVKIVYYEFLNDTLRTYSMADLGLTASTGSTEYTRLDITNISFGLSGSTGVDRDGIIHYYAYSTEQQRPYLGIFSLKTGQLLELSSLISESDQRGFNPIVAGGPGGSYYFLRMSFTEEGGLLPGGEYFYRPIEGASQALKIVTPAQVIDTFYSPQFSLDIKTLGEHYAVDASCTLNGPAALASASYGNWGSANRLQLPLQWQGQSLSGALSQTAPDAAVDGEQTLFNTVVLAEMTTDTLTVNCSGDMSDASGHLLSVMPDTITITLDDGIHGGNSAVNGQIVLPGGVSAEDVVVNITIDGRTISVTPDENGNFSFSGLRAGDFTVDFQSEGYVQSCMNATLDGTGNHDFGQIELLAGDINQDGAIDIADFTFLSGRYGTQQGEESYVQAADLNKDTVINVQDLAILASHFGSQQCNP</sequence>
<comment type="caution">
    <text evidence="3">The sequence shown here is derived from an EMBL/GenBank/DDBJ whole genome shotgun (WGS) entry which is preliminary data.</text>
</comment>
<keyword evidence="4" id="KW-1185">Reference proteome</keyword>
<feature type="signal peptide" evidence="1">
    <location>
        <begin position="1"/>
        <end position="25"/>
    </location>
</feature>
<evidence type="ECO:0000259" key="2">
    <source>
        <dbReference type="PROSITE" id="PS51766"/>
    </source>
</evidence>
<evidence type="ECO:0000313" key="3">
    <source>
        <dbReference type="EMBL" id="MCT7360261.1"/>
    </source>
</evidence>
<dbReference type="GO" id="GO:0000272">
    <property type="term" value="P:polysaccharide catabolic process"/>
    <property type="evidence" value="ECO:0007669"/>
    <property type="project" value="InterPro"/>
</dbReference>
<dbReference type="Gene3D" id="1.10.1330.10">
    <property type="entry name" value="Dockerin domain"/>
    <property type="match status" value="1"/>
</dbReference>
<dbReference type="Pfam" id="PF00404">
    <property type="entry name" value="Dockerin_1"/>
    <property type="match status" value="1"/>
</dbReference>
<evidence type="ECO:0000313" key="4">
    <source>
        <dbReference type="Proteomes" id="UP001147830"/>
    </source>
</evidence>
<dbReference type="Proteomes" id="UP001147830">
    <property type="component" value="Unassembled WGS sequence"/>
</dbReference>